<dbReference type="Gene3D" id="6.10.340.10">
    <property type="match status" value="1"/>
</dbReference>
<dbReference type="Gene3D" id="3.30.565.10">
    <property type="entry name" value="Histidine kinase-like ATPase, C-terminal domain"/>
    <property type="match status" value="1"/>
</dbReference>
<protein>
    <submittedName>
        <fullName evidence="7">Sensor histidine kinase</fullName>
    </submittedName>
</protein>
<dbReference type="AlphaFoldDB" id="A0AAE3J774"/>
<dbReference type="EMBL" id="JAJEPR010000028">
    <property type="protein sequence ID" value="MCC2190783.1"/>
    <property type="molecule type" value="Genomic_DNA"/>
</dbReference>
<dbReference type="InterPro" id="IPR036890">
    <property type="entry name" value="HATPase_C_sf"/>
</dbReference>
<dbReference type="Proteomes" id="UP001197875">
    <property type="component" value="Unassembled WGS sequence"/>
</dbReference>
<sequence length="559" mass="64676">MKKTNKSAGVQYKLIFYYALFALLPMFLIAVFTYGNTKKIQLERLYEELSYQMEHTIKNLDEKANNYYAASNMFYMDNTLQSYLTADYSQRGYEDLYSYVDDLFSNVKIFNPDITKISVYTSNRTLPQDEYYFYLLDPENLPDWYQTTGNGGVMHMQNTGNGTISFTRKLNFYESGQYQIFVYMEITEDYLNQMLGLGDEEITMVLLNDAGEIQASNHPELIGKNMASINLEKQIFMKNNTAYCGQLQMFTDSRRYDKEAGLAASRNFLVFFVSSVLALAAIYLYSRSFRNKVDKVRQGAKSIGEGKLDYRIFLSENGRGRDELDEIADSVNQMGEQIHTLIEESYKKELDRKISELNLLQEQINPHFLYNALSSISVLAMGNGDKVASRAILYLSDFYRITLSKGKQDIPIREELNLLESYLKIQRMRFDDSIEVEYELDESLLDVHVVKLTLQPIVENAIHHGRDNDSEVFHILIRLFEEQEKTVFEVIDDGCGMDPEKLMDLQNSMNHSEGGYGLRNVNIRIKLQYGPQYGVYIESERGFGTKIRIEFPGRERAKA</sequence>
<keyword evidence="4 7" id="KW-0418">Kinase</keyword>
<dbReference type="InterPro" id="IPR003594">
    <property type="entry name" value="HATPase_dom"/>
</dbReference>
<dbReference type="InterPro" id="IPR050640">
    <property type="entry name" value="Bact_2-comp_sensor_kinase"/>
</dbReference>
<evidence type="ECO:0000256" key="2">
    <source>
        <dbReference type="ARBA" id="ARBA00022553"/>
    </source>
</evidence>
<evidence type="ECO:0000259" key="6">
    <source>
        <dbReference type="PROSITE" id="PS50885"/>
    </source>
</evidence>
<dbReference type="Pfam" id="PF00672">
    <property type="entry name" value="HAMP"/>
    <property type="match status" value="1"/>
</dbReference>
<comment type="caution">
    <text evidence="7">The sequence shown here is derived from an EMBL/GenBank/DDBJ whole genome shotgun (WGS) entry which is preliminary data.</text>
</comment>
<accession>A0AAE3J774</accession>
<dbReference type="InterPro" id="IPR010559">
    <property type="entry name" value="Sig_transdc_His_kin_internal"/>
</dbReference>
<dbReference type="SMART" id="SM00304">
    <property type="entry name" value="HAMP"/>
    <property type="match status" value="1"/>
</dbReference>
<keyword evidence="5" id="KW-1133">Transmembrane helix</keyword>
<name>A0AAE3J774_9FIRM</name>
<keyword evidence="3" id="KW-0808">Transferase</keyword>
<keyword evidence="5" id="KW-0812">Transmembrane</keyword>
<evidence type="ECO:0000313" key="8">
    <source>
        <dbReference type="Proteomes" id="UP001197875"/>
    </source>
</evidence>
<organism evidence="7 8">
    <name type="scientific">Fusicatenibacter faecihominis</name>
    <dbReference type="NCBI Taxonomy" id="2881276"/>
    <lineage>
        <taxon>Bacteria</taxon>
        <taxon>Bacillati</taxon>
        <taxon>Bacillota</taxon>
        <taxon>Clostridia</taxon>
        <taxon>Lachnospirales</taxon>
        <taxon>Lachnospiraceae</taxon>
        <taxon>Fusicatenibacter</taxon>
    </lineage>
</organism>
<dbReference type="PANTHER" id="PTHR34220:SF7">
    <property type="entry name" value="SENSOR HISTIDINE KINASE YPDA"/>
    <property type="match status" value="1"/>
</dbReference>
<dbReference type="PROSITE" id="PS50885">
    <property type="entry name" value="HAMP"/>
    <property type="match status" value="1"/>
</dbReference>
<keyword evidence="5" id="KW-0472">Membrane</keyword>
<feature type="domain" description="HAMP" evidence="6">
    <location>
        <begin position="287"/>
        <end position="343"/>
    </location>
</feature>
<evidence type="ECO:0000256" key="5">
    <source>
        <dbReference type="SAM" id="Phobius"/>
    </source>
</evidence>
<proteinExistence type="predicted"/>
<evidence type="ECO:0000256" key="3">
    <source>
        <dbReference type="ARBA" id="ARBA00022679"/>
    </source>
</evidence>
<keyword evidence="2" id="KW-0597">Phosphoprotein</keyword>
<dbReference type="Pfam" id="PF06580">
    <property type="entry name" value="His_kinase"/>
    <property type="match status" value="1"/>
</dbReference>
<dbReference type="Pfam" id="PF02518">
    <property type="entry name" value="HATPase_c"/>
    <property type="match status" value="1"/>
</dbReference>
<gene>
    <name evidence="7" type="ORF">LKD71_13410</name>
</gene>
<evidence type="ECO:0000256" key="4">
    <source>
        <dbReference type="ARBA" id="ARBA00022777"/>
    </source>
</evidence>
<feature type="transmembrane region" description="Helical" evidence="5">
    <location>
        <begin position="15"/>
        <end position="35"/>
    </location>
</feature>
<dbReference type="InterPro" id="IPR003660">
    <property type="entry name" value="HAMP_dom"/>
</dbReference>
<dbReference type="SMART" id="SM00387">
    <property type="entry name" value="HATPase_c"/>
    <property type="match status" value="1"/>
</dbReference>
<dbReference type="SUPFAM" id="SSF55874">
    <property type="entry name" value="ATPase domain of HSP90 chaperone/DNA topoisomerase II/histidine kinase"/>
    <property type="match status" value="1"/>
</dbReference>
<dbReference type="GO" id="GO:0016020">
    <property type="term" value="C:membrane"/>
    <property type="evidence" value="ECO:0007669"/>
    <property type="project" value="UniProtKB-SubCell"/>
</dbReference>
<reference evidence="7 8" key="1">
    <citation type="submission" date="2021-10" db="EMBL/GenBank/DDBJ databases">
        <title>Anaerobic single-cell dispensing facilitates the cultivation of human gut bacteria.</title>
        <authorList>
            <person name="Afrizal A."/>
        </authorList>
    </citation>
    <scope>NUCLEOTIDE SEQUENCE [LARGE SCALE GENOMIC DNA]</scope>
    <source>
        <strain evidence="7 8">CLA-AA-H277</strain>
    </source>
</reference>
<dbReference type="CDD" id="cd06225">
    <property type="entry name" value="HAMP"/>
    <property type="match status" value="1"/>
</dbReference>
<dbReference type="GO" id="GO:0000155">
    <property type="term" value="F:phosphorelay sensor kinase activity"/>
    <property type="evidence" value="ECO:0007669"/>
    <property type="project" value="InterPro"/>
</dbReference>
<evidence type="ECO:0000313" key="7">
    <source>
        <dbReference type="EMBL" id="MCC2190783.1"/>
    </source>
</evidence>
<evidence type="ECO:0000256" key="1">
    <source>
        <dbReference type="ARBA" id="ARBA00004370"/>
    </source>
</evidence>
<dbReference type="PANTHER" id="PTHR34220">
    <property type="entry name" value="SENSOR HISTIDINE KINASE YPDA"/>
    <property type="match status" value="1"/>
</dbReference>
<keyword evidence="8" id="KW-1185">Reference proteome</keyword>
<feature type="transmembrane region" description="Helical" evidence="5">
    <location>
        <begin position="268"/>
        <end position="286"/>
    </location>
</feature>
<comment type="subcellular location">
    <subcellularLocation>
        <location evidence="1">Membrane</location>
    </subcellularLocation>
</comment>
<dbReference type="RefSeq" id="WP_227615854.1">
    <property type="nucleotide sequence ID" value="NZ_JAJEPR010000028.1"/>
</dbReference>